<evidence type="ECO:0000313" key="1">
    <source>
        <dbReference type="EMBL" id="QHU09395.1"/>
    </source>
</evidence>
<protein>
    <submittedName>
        <fullName evidence="1">Uncharacterized protein</fullName>
    </submittedName>
</protein>
<organism evidence="1">
    <name type="scientific">viral metagenome</name>
    <dbReference type="NCBI Taxonomy" id="1070528"/>
    <lineage>
        <taxon>unclassified sequences</taxon>
        <taxon>metagenomes</taxon>
        <taxon>organismal metagenomes</taxon>
    </lineage>
</organism>
<proteinExistence type="predicted"/>
<sequence length="496" mass="55982">MDNKLDTNIDNWSIDDILDLFGLSNPSLSELRVASNAFMEASTDPTIQQFIKQAQDKSIRILSQTTYDDDSYKEQASDSLLDWSKQQYLKQKNTIQSDKVTSRDNTVQTFEDGTHYTMKQEAIGVNQSYPIPVAQGTINPTQRNVVERTVIIDSQYRPIVLPYSDCDINSPSYNTNFTVDLSEVLQNVLSIELYSIQIPQTWFNISSALGNNQFSFTHSGEEFVVTIPDGYYTIDTFFYDDYTRVIYVPDTNIGITLTYSSDINRVSISITVNTCITWFDATKHLPTNACFCVNTTFINNNLGWLLGFRDSDDGNLTTVIQGNPVTASACPNFNGPQYFLLSVDDYQHNRLNKGIIGTVSINTNLAMPTYYTADSLSQDQTGQCIAVMTAPRTLTQAQLYTINMIQKNRKQKKEYTVAPTTDNILAVVPLSGRDINPIQRPLVLFGVNLRTNSRMYFGPVNIERLAIQLLDDKGNLVDLDGADWSFTFTVKQLYQY</sequence>
<name>A0A6C0JUH2_9ZZZZ</name>
<dbReference type="EMBL" id="MN740712">
    <property type="protein sequence ID" value="QHU09395.1"/>
    <property type="molecule type" value="Genomic_DNA"/>
</dbReference>
<reference evidence="1" key="1">
    <citation type="journal article" date="2020" name="Nature">
        <title>Giant virus diversity and host interactions through global metagenomics.</title>
        <authorList>
            <person name="Schulz F."/>
            <person name="Roux S."/>
            <person name="Paez-Espino D."/>
            <person name="Jungbluth S."/>
            <person name="Walsh D.A."/>
            <person name="Denef V.J."/>
            <person name="McMahon K.D."/>
            <person name="Konstantinidis K.T."/>
            <person name="Eloe-Fadrosh E.A."/>
            <person name="Kyrpides N.C."/>
            <person name="Woyke T."/>
        </authorList>
    </citation>
    <scope>NUCLEOTIDE SEQUENCE</scope>
    <source>
        <strain evidence="1">GVMAG-S-1074260-58</strain>
    </source>
</reference>
<accession>A0A6C0JUH2</accession>
<dbReference type="AlphaFoldDB" id="A0A6C0JUH2"/>